<organism evidence="2 3">
    <name type="scientific">Noviherbaspirillum suwonense</name>
    <dbReference type="NCBI Taxonomy" id="1224511"/>
    <lineage>
        <taxon>Bacteria</taxon>
        <taxon>Pseudomonadati</taxon>
        <taxon>Pseudomonadota</taxon>
        <taxon>Betaproteobacteria</taxon>
        <taxon>Burkholderiales</taxon>
        <taxon>Oxalobacteraceae</taxon>
        <taxon>Noviherbaspirillum</taxon>
    </lineage>
</organism>
<dbReference type="RefSeq" id="WP_283442545.1">
    <property type="nucleotide sequence ID" value="NZ_FXUL01000008.1"/>
</dbReference>
<evidence type="ECO:0000313" key="2">
    <source>
        <dbReference type="EMBL" id="SMP62135.1"/>
    </source>
</evidence>
<reference evidence="2 3" key="1">
    <citation type="submission" date="2017-05" db="EMBL/GenBank/DDBJ databases">
        <authorList>
            <person name="Varghese N."/>
            <person name="Submissions S."/>
        </authorList>
    </citation>
    <scope>NUCLEOTIDE SEQUENCE [LARGE SCALE GENOMIC DNA]</scope>
    <source>
        <strain evidence="2 3">DSM 26001</strain>
    </source>
</reference>
<evidence type="ECO:0000256" key="1">
    <source>
        <dbReference type="SAM" id="Phobius"/>
    </source>
</evidence>
<feature type="transmembrane region" description="Helical" evidence="1">
    <location>
        <begin position="49"/>
        <end position="67"/>
    </location>
</feature>
<feature type="transmembrane region" description="Helical" evidence="1">
    <location>
        <begin position="12"/>
        <end position="37"/>
    </location>
</feature>
<evidence type="ECO:0008006" key="4">
    <source>
        <dbReference type="Google" id="ProtNLM"/>
    </source>
</evidence>
<accession>A0ABY1Q845</accession>
<keyword evidence="3" id="KW-1185">Reference proteome</keyword>
<keyword evidence="1" id="KW-0472">Membrane</keyword>
<dbReference type="Proteomes" id="UP001158049">
    <property type="component" value="Unassembled WGS sequence"/>
</dbReference>
<protein>
    <recommendedName>
        <fullName evidence="4">Lipoprotein</fullName>
    </recommendedName>
</protein>
<keyword evidence="1" id="KW-1133">Transmembrane helix</keyword>
<proteinExistence type="predicted"/>
<name>A0ABY1Q845_9BURK</name>
<evidence type="ECO:0000313" key="3">
    <source>
        <dbReference type="Proteomes" id="UP001158049"/>
    </source>
</evidence>
<gene>
    <name evidence="2" type="ORF">SAMN06295970_10842</name>
</gene>
<dbReference type="EMBL" id="FXUL01000008">
    <property type="protein sequence ID" value="SMP62135.1"/>
    <property type="molecule type" value="Genomic_DNA"/>
</dbReference>
<comment type="caution">
    <text evidence="2">The sequence shown here is derived from an EMBL/GenBank/DDBJ whole genome shotgun (WGS) entry which is preliminary data.</text>
</comment>
<sequence length="155" mass="17772">MKPSVRQIIWTDWPALAAAWGIPLSLIASLGVPYVYAFRGSRPYEPLPLFVPIAAMTLLAGILLWRIDRIRYFFQQGQATKGIITGIWIVKDRGRLEYAYEFNGRRWDAWSYVHKNSAVLSLAENQIVDVLVDRLRPSHAIVRDLYANRQGTRLS</sequence>
<keyword evidence="1" id="KW-0812">Transmembrane</keyword>